<dbReference type="EMBL" id="SZWE01000001">
    <property type="protein sequence ID" value="MRU14668.1"/>
    <property type="molecule type" value="Genomic_DNA"/>
</dbReference>
<feature type="domain" description="Tc toxin complex TcA C-terminal TcB-binding" evidence="3">
    <location>
        <begin position="2399"/>
        <end position="2678"/>
    </location>
</feature>
<evidence type="ECO:0000313" key="7">
    <source>
        <dbReference type="Proteomes" id="UP000564704"/>
    </source>
</evidence>
<gene>
    <name evidence="6" type="ORF">FDP25_04400</name>
</gene>
<evidence type="ECO:0000259" key="5">
    <source>
        <dbReference type="Pfam" id="PF20220"/>
    </source>
</evidence>
<protein>
    <recommendedName>
        <fullName evidence="8">Virulence plasmid A protein</fullName>
    </recommendedName>
</protein>
<reference evidence="6 7" key="1">
    <citation type="submission" date="2019-05" db="EMBL/GenBank/DDBJ databases">
        <title>Roseovarius bejariae sp. nov., a moderately halophylic bacterium isolated from a saline soil in Rambla Salada (Murcia).</title>
        <authorList>
            <person name="Castro D.J."/>
            <person name="Gomez-Altuve A."/>
            <person name="Reina J.C."/>
            <person name="Rodriguez M."/>
            <person name="Sampedro I."/>
            <person name="Llamas I."/>
            <person name="Martinez-Checa F."/>
        </authorList>
    </citation>
    <scope>NUCLEOTIDE SEQUENCE [LARGE SCALE GENOMIC DNA]</scope>
    <source>
        <strain evidence="6 7">A21</strain>
    </source>
</reference>
<dbReference type="Pfam" id="PF18276">
    <property type="entry name" value="TcA_TcB_BD"/>
    <property type="match status" value="1"/>
</dbReference>
<evidence type="ECO:0000256" key="1">
    <source>
        <dbReference type="ARBA" id="ARBA00023026"/>
    </source>
</evidence>
<proteinExistence type="predicted"/>
<dbReference type="Pfam" id="PF03538">
    <property type="entry name" value="VRP1"/>
    <property type="match status" value="1"/>
</dbReference>
<organism evidence="6 7">
    <name type="scientific">Roseovarius bejariae</name>
    <dbReference type="NCBI Taxonomy" id="2576383"/>
    <lineage>
        <taxon>Bacteria</taxon>
        <taxon>Pseudomonadati</taxon>
        <taxon>Pseudomonadota</taxon>
        <taxon>Alphaproteobacteria</taxon>
        <taxon>Rhodobacterales</taxon>
        <taxon>Roseobacteraceae</taxon>
        <taxon>Roseovarius</taxon>
    </lineage>
</organism>
<dbReference type="InterPro" id="IPR046839">
    <property type="entry name" value="ABC_toxin_N"/>
</dbReference>
<dbReference type="InterPro" id="IPR040840">
    <property type="entry name" value="TcA_TcB_BD"/>
</dbReference>
<comment type="caution">
    <text evidence="6">The sequence shown here is derived from an EMBL/GenBank/DDBJ whole genome shotgun (WGS) entry which is preliminary data.</text>
</comment>
<name>A0A844D0I8_9RHOB</name>
<dbReference type="InterPro" id="IPR018003">
    <property type="entry name" value="Insecticidal_toxin/plasmid_vir"/>
</dbReference>
<keyword evidence="2" id="KW-0175">Coiled coil</keyword>
<dbReference type="OrthoDB" id="9781691at2"/>
<evidence type="ECO:0000259" key="4">
    <source>
        <dbReference type="Pfam" id="PF18413"/>
    </source>
</evidence>
<keyword evidence="1" id="KW-0843">Virulence</keyword>
<feature type="domain" description="ABC toxin N-terminal" evidence="5">
    <location>
        <begin position="1208"/>
        <end position="1337"/>
    </location>
</feature>
<dbReference type="Pfam" id="PF20220">
    <property type="entry name" value="ABC_toxin_N"/>
    <property type="match status" value="1"/>
</dbReference>
<evidence type="ECO:0000256" key="2">
    <source>
        <dbReference type="SAM" id="Coils"/>
    </source>
</evidence>
<dbReference type="Proteomes" id="UP000564704">
    <property type="component" value="Unassembled WGS sequence"/>
</dbReference>
<feature type="coiled-coil region" evidence="2">
    <location>
        <begin position="2387"/>
        <end position="2435"/>
    </location>
</feature>
<dbReference type="InterPro" id="IPR041079">
    <property type="entry name" value="Neuraminidase-like"/>
</dbReference>
<evidence type="ECO:0000313" key="6">
    <source>
        <dbReference type="EMBL" id="MRU14668.1"/>
    </source>
</evidence>
<feature type="domain" description="Neuraminidase-like" evidence="4">
    <location>
        <begin position="1367"/>
        <end position="1492"/>
    </location>
</feature>
<keyword evidence="7" id="KW-1185">Reference proteome</keyword>
<evidence type="ECO:0008006" key="8">
    <source>
        <dbReference type="Google" id="ProtNLM"/>
    </source>
</evidence>
<accession>A0A844D0I8</accession>
<dbReference type="Pfam" id="PF18413">
    <property type="entry name" value="Neuraminidase"/>
    <property type="match status" value="1"/>
</dbReference>
<evidence type="ECO:0000259" key="3">
    <source>
        <dbReference type="Pfam" id="PF18276"/>
    </source>
</evidence>
<sequence length="2848" mass="314321">MLTIRMRSWTTCPFCAANWIARGWRPWPIWPNLSDESAKVLLERVPSLESLSDQRVGSLAIEGKLKEEDAKRLGLLSGFAQLLGDDISAVERVASTPVKALGRKPEQLEDLLFASDEELAKTTAPELLEKDPEGAKAKAESIRNRIEERFPDTGLKMRLAAPKKEQISKGYSAVREFLKKDPDALFDPNLPARLDDKEKAAITEVRATVGAYPGLGLEKIAQSGAAANRVAAQIAERVALFEGFLENNRDMDLMQLDLMPGSDDLRKLNFDGIADEDQEAVVTVLKARTRTYKVGGTVRNAAALMQGGFHSAVAVAASDPMTVANLTGMPLVEAEMVYARARDTRLTVTNLVATLADELIWQPGGYTWLPTPPEDVTDGLKKLPGYEDLFGDQSFCDCAHCDSILSPSAYFIDLMNFVDENVTKKEFTGAKADHALKLQNRRPDLWTTPLTCDNTHDLVPTLSIINGILETAIAKRADAGIDMSDRDAVHAKVYGDDLPAATRSFVTPFVLGAAEADEYVTDFDTDRAEIMGLIRPDAPNDAANAAALLLSMPAYEMITTARSQWGFLEALYRMEFTRSGNTADAFDVQEIMAGMEISRDDFGALVETDFVQGGGNIRIRAQKRSATSVQNDIERVTGMTRAMLDRAHRFWRLAQAIGWDPATLDAVMTRVGGGLTDAAIGRVLRVAHTADVLGLDPDQALALGGDIPQIAMGHHDSALMDRLFNETLRTDGAVAFPAPALRFVHPGLRNDASLPDAGPNAGVFISQRMRMAFGISEEDLLELIVNLAPALGFDPEAAAEQDRGFLLTADALSLLYRHALLAEALGLDISELFMAIRIATGASAVTTPDHVSALLDFAERAETMPFELPVVAALMGGPTDPAQDEEFFDPAALTAHVVAAIADGERGLFAPTVFAFLDGVSEDQSRAITRANESLFDSAERDMLRLKPGVGLAPAITAPAAGFPSGVTEADLQAVLDGFNLRRILPEELALALDVPQDKFDALATLAGADFTQAGVIDAASGGAAGPLETALARMRRPIAALADDVITAERVQFVDANRALFALANPVAAWTHASVGAIAGYIDALQDGEDDDHAEAVEAVLAAHTAANGFAAADTGQFAQATGADIATVRVFEAAASLPDLAVPALTHMRRIVAFAEDRHLGADVMALLASETAESLKEGAESLKAALRLRLGDEAAFASASEAHEDALRGKRRDALADRMIRDSAGRFTSRGDLYNYYLIDPDMEGCARTSLVVSAIGSLQSYVHRVVLNMEQDRRPADAADHVHISPSRIPADEWEWRKNYRVWEANRKVFLWPENYMLPELRDNKTPLFETLEKTLLQQDVTEQTVLDAYGAYMRGFEEVANLRIAGAYHEHIWSDGQDVMHVFGCTADDPPTYYYWTIHNLTFGKFLDNRRVTYSARRKIDVAIPVRDVSPFMYNNRLHLFWVESSTSSRSEVEGGENKFRGYKHTFKVMFTFLRLDGTWATPQQIRLEQNWILREGGVLLEHRIQKNPGSSVLIPTYSDELVGHYDYHEGYRLNAPAWQKVYPGILRGELYLSLGARHIQFHVDLYERRGTKLTQSQTEHMNNYWRGNRKAMHMRGPDSRRRLYEQSIDWHPRLVSAPVGARQDFVKSREALDRNLLACGFNEDTARDTRDDMNFFGRDLGASVARVNTPDPHLVVPQSDFGFPCMFVQKESDASFFSYNFSSSARPYEARRVGTTVLNEMSRTLFYGGVDALLDKKAQADFKEKAHLVTSSNMRTLLRGTTSGLDYAGPLGTYFREIFMYIPALLAGHHNARGDYSAAQGWYQTIFDPTAKFDSGVDLAGLSDSARKQAERDRVWQYAEFHGMAPPTLRSILTDEEAQEAYRKDPFNPYAIARLRLSAFQKNIVMRYVDNLLDWADSLFRQFQRETVDEAHILYDLARQIMGPRPADAGDCGEGKVRPRSYEKIKPHMEAGQDFLIEAESFWVHHGIMHEANNTGFVASRDFVAMERADLHMLDLKAKTESMVMAEMTFDSARTAGAAERVDKISRGQTELQINDDPTVAMLADRPSSEPAEPVLAPHIEAEKRYETAHVKDGIPGRQMTWNGTGKVYAERGHMRATETLDRNWRHWNRISPDAFTTSVVRQVGPVFCVPRNKDLMKIWDRIEDRLYKIHNCRNIDGERVDMALFAPEIDPMALVRARAAGLSLSDILGASAGNLPPYRFSYLISKAREYTSLVQGFGAKLQGAIERKDGEELAKLRLQQAINMQNLVTKVRENEVKIAEESLEEINRRKEAVEYRKSYYEENISQDLLSWERAEQISTHGAGLSKGLSAALSGTAGIFYLIPQLGSPFAMKYGGAELGGSAKEWAKVFSDTGTMLDIFGKSASLEAKYQRRRKGWEHSKKLDEHELKQIEKKIAAAKIRLEIAERALENHLQAIEDQEEVLDFYESKFSGEELYTWMVSTLQTIYRQAFNAAFSMAQLAEQAYRFERPDDTAILLDLSYWEPGQAGLLSGEKLAVDLVAMEKRFLETNYRKLEISQPFSLAEIDPAGLMRLRETGECTFTVPELAFDLLYPGQYRRIINSARLSIACVTGPYVNIPATLTLTGSKLRVEPTQDGPAGLTDSLLRHTVQIATSTAQSDAGVFDFSFADPRYMPFEGAGAVESTWKVTLPRNFRPFDYATINDVILHISYSAESDGVLRDRVEDANASLEGALAKALTDNSLARAYSLRQEFGTVLHQLSTGPVNVDAMLTLDQRALPVALRNRAISLDQALLLIKPRDGLSATGTEISINGTTVSGFAALPDFPGYVGASAAAGFGTGLLGDHLLRIVDAGDLAPGDAGATSAFADGAVEDIVLLVQMSLN</sequence>